<dbReference type="GO" id="GO:0006813">
    <property type="term" value="P:potassium ion transport"/>
    <property type="evidence" value="ECO:0007669"/>
    <property type="project" value="UniProtKB-KW"/>
</dbReference>
<dbReference type="GO" id="GO:0098662">
    <property type="term" value="P:inorganic cation transmembrane transport"/>
    <property type="evidence" value="ECO:0007669"/>
    <property type="project" value="TreeGrafter"/>
</dbReference>
<keyword evidence="3" id="KW-0630">Potassium</keyword>
<protein>
    <recommendedName>
        <fullName evidence="5">Cation/H(+) antiporter C-terminal domain-containing protein</fullName>
    </recommendedName>
</protein>
<dbReference type="Proteomes" id="UP000775213">
    <property type="component" value="Unassembled WGS sequence"/>
</dbReference>
<accession>A0AAV7GDN2</accession>
<evidence type="ECO:0000256" key="4">
    <source>
        <dbReference type="ARBA" id="ARBA00023065"/>
    </source>
</evidence>
<comment type="caution">
    <text evidence="6">The sequence shown here is derived from an EMBL/GenBank/DDBJ whole genome shotgun (WGS) entry which is preliminary data.</text>
</comment>
<dbReference type="AlphaFoldDB" id="A0AAV7GDN2"/>
<evidence type="ECO:0000256" key="1">
    <source>
        <dbReference type="ARBA" id="ARBA00022448"/>
    </source>
</evidence>
<dbReference type="InterPro" id="IPR057290">
    <property type="entry name" value="CHX17_C"/>
</dbReference>
<dbReference type="Pfam" id="PF23259">
    <property type="entry name" value="CHX17_C"/>
    <property type="match status" value="1"/>
</dbReference>
<dbReference type="EMBL" id="JAGFBR010000010">
    <property type="protein sequence ID" value="KAH0459870.1"/>
    <property type="molecule type" value="Genomic_DNA"/>
</dbReference>
<reference evidence="6 7" key="1">
    <citation type="journal article" date="2021" name="Hortic Res">
        <title>Chromosome-scale assembly of the Dendrobium chrysotoxum genome enhances the understanding of orchid evolution.</title>
        <authorList>
            <person name="Zhang Y."/>
            <person name="Zhang G.Q."/>
            <person name="Zhang D."/>
            <person name="Liu X.D."/>
            <person name="Xu X.Y."/>
            <person name="Sun W.H."/>
            <person name="Yu X."/>
            <person name="Zhu X."/>
            <person name="Wang Z.W."/>
            <person name="Zhao X."/>
            <person name="Zhong W.Y."/>
            <person name="Chen H."/>
            <person name="Yin W.L."/>
            <person name="Huang T."/>
            <person name="Niu S.C."/>
            <person name="Liu Z.J."/>
        </authorList>
    </citation>
    <scope>NUCLEOTIDE SEQUENCE [LARGE SCALE GENOMIC DNA]</scope>
    <source>
        <strain evidence="6">Lindl</strain>
    </source>
</reference>
<sequence length="125" mass="13565">MVDVTGENDDECFAQFQADGGGEAEYVERIVGNAEETVAMLREMAWRYDLCIVGIGEGMPSPLTAELTEWSECEELGPIGDLLASPDFRSRASVLVLQWGKYREGSEIEMSGGARLVSMPASPGK</sequence>
<evidence type="ECO:0000256" key="3">
    <source>
        <dbReference type="ARBA" id="ARBA00022958"/>
    </source>
</evidence>
<name>A0AAV7GDN2_DENCH</name>
<dbReference type="PANTHER" id="PTHR32468:SF86">
    <property type="entry name" value="OS11G0123600 PROTEIN"/>
    <property type="match status" value="1"/>
</dbReference>
<dbReference type="InterPro" id="IPR050794">
    <property type="entry name" value="CPA2_transporter"/>
</dbReference>
<evidence type="ECO:0000313" key="7">
    <source>
        <dbReference type="Proteomes" id="UP000775213"/>
    </source>
</evidence>
<keyword evidence="7" id="KW-1185">Reference proteome</keyword>
<evidence type="ECO:0000256" key="2">
    <source>
        <dbReference type="ARBA" id="ARBA00022538"/>
    </source>
</evidence>
<evidence type="ECO:0000259" key="5">
    <source>
        <dbReference type="Pfam" id="PF23259"/>
    </source>
</evidence>
<keyword evidence="1" id="KW-0813">Transport</keyword>
<gene>
    <name evidence="6" type="ORF">IEQ34_010533</name>
</gene>
<dbReference type="GO" id="GO:0006885">
    <property type="term" value="P:regulation of pH"/>
    <property type="evidence" value="ECO:0007669"/>
    <property type="project" value="TreeGrafter"/>
</dbReference>
<keyword evidence="2" id="KW-0633">Potassium transport</keyword>
<evidence type="ECO:0000313" key="6">
    <source>
        <dbReference type="EMBL" id="KAH0459870.1"/>
    </source>
</evidence>
<organism evidence="6 7">
    <name type="scientific">Dendrobium chrysotoxum</name>
    <name type="common">Orchid</name>
    <dbReference type="NCBI Taxonomy" id="161865"/>
    <lineage>
        <taxon>Eukaryota</taxon>
        <taxon>Viridiplantae</taxon>
        <taxon>Streptophyta</taxon>
        <taxon>Embryophyta</taxon>
        <taxon>Tracheophyta</taxon>
        <taxon>Spermatophyta</taxon>
        <taxon>Magnoliopsida</taxon>
        <taxon>Liliopsida</taxon>
        <taxon>Asparagales</taxon>
        <taxon>Orchidaceae</taxon>
        <taxon>Epidendroideae</taxon>
        <taxon>Malaxideae</taxon>
        <taxon>Dendrobiinae</taxon>
        <taxon>Dendrobium</taxon>
    </lineage>
</organism>
<feature type="domain" description="Cation/H(+) antiporter C-terminal" evidence="5">
    <location>
        <begin position="22"/>
        <end position="98"/>
    </location>
</feature>
<proteinExistence type="predicted"/>
<dbReference type="PANTHER" id="PTHR32468">
    <property type="entry name" value="CATION/H + ANTIPORTER"/>
    <property type="match status" value="1"/>
</dbReference>
<dbReference type="GO" id="GO:0012505">
    <property type="term" value="C:endomembrane system"/>
    <property type="evidence" value="ECO:0007669"/>
    <property type="project" value="TreeGrafter"/>
</dbReference>
<keyword evidence="4" id="KW-0406">Ion transport</keyword>